<dbReference type="Pfam" id="PF00919">
    <property type="entry name" value="UPF0004"/>
    <property type="match status" value="1"/>
</dbReference>
<evidence type="ECO:0000259" key="9">
    <source>
        <dbReference type="PROSITE" id="PS51449"/>
    </source>
</evidence>
<dbReference type="NCBIfam" id="TIGR00089">
    <property type="entry name" value="MiaB/RimO family radical SAM methylthiotransferase"/>
    <property type="match status" value="1"/>
</dbReference>
<evidence type="ECO:0000256" key="5">
    <source>
        <dbReference type="ARBA" id="ARBA00022691"/>
    </source>
</evidence>
<protein>
    <submittedName>
        <fullName evidence="11">tRNA (N(6)-L-threonylcarbamoyladenosine(37)-C(2))-methylthiotransferase MtaB</fullName>
    </submittedName>
</protein>
<dbReference type="InterPro" id="IPR005839">
    <property type="entry name" value="Methylthiotransferase"/>
</dbReference>
<dbReference type="SMART" id="SM00729">
    <property type="entry name" value="Elp3"/>
    <property type="match status" value="1"/>
</dbReference>
<dbReference type="InterPro" id="IPR058240">
    <property type="entry name" value="rSAM_sf"/>
</dbReference>
<evidence type="ECO:0000256" key="6">
    <source>
        <dbReference type="ARBA" id="ARBA00022723"/>
    </source>
</evidence>
<evidence type="ECO:0000256" key="7">
    <source>
        <dbReference type="ARBA" id="ARBA00023004"/>
    </source>
</evidence>
<dbReference type="InterPro" id="IPR038135">
    <property type="entry name" value="Methylthiotransferase_N_sf"/>
</dbReference>
<evidence type="ECO:0000256" key="3">
    <source>
        <dbReference type="ARBA" id="ARBA00022490"/>
    </source>
</evidence>
<dbReference type="PANTHER" id="PTHR11918:SF45">
    <property type="entry name" value="THREONYLCARBAMOYLADENOSINE TRNA METHYLTHIOTRANSFERASE"/>
    <property type="match status" value="1"/>
</dbReference>
<evidence type="ECO:0000256" key="1">
    <source>
        <dbReference type="ARBA" id="ARBA00001966"/>
    </source>
</evidence>
<dbReference type="PANTHER" id="PTHR11918">
    <property type="entry name" value="RADICAL SAM PROTEINS"/>
    <property type="match status" value="1"/>
</dbReference>
<evidence type="ECO:0000313" key="11">
    <source>
        <dbReference type="EMBL" id="QEN06338.1"/>
    </source>
</evidence>
<evidence type="ECO:0000313" key="12">
    <source>
        <dbReference type="Proteomes" id="UP000323824"/>
    </source>
</evidence>
<dbReference type="EMBL" id="CP035807">
    <property type="protein sequence ID" value="QEN06338.1"/>
    <property type="molecule type" value="Genomic_DNA"/>
</dbReference>
<reference evidence="11 12" key="1">
    <citation type="submission" date="2019-02" db="EMBL/GenBank/DDBJ databases">
        <authorList>
            <person name="Fomenkov A."/>
            <person name="Dubinina G."/>
            <person name="Grabovich M."/>
            <person name="Vincze T."/>
            <person name="Roberts R.J."/>
        </authorList>
    </citation>
    <scope>NUCLEOTIDE SEQUENCE [LARGE SCALE GENOMIC DNA]</scope>
    <source>
        <strain evidence="11 12">P</strain>
    </source>
</reference>
<evidence type="ECO:0000256" key="4">
    <source>
        <dbReference type="ARBA" id="ARBA00022679"/>
    </source>
</evidence>
<dbReference type="SFLD" id="SFLDG01061">
    <property type="entry name" value="methylthiotransferase"/>
    <property type="match status" value="1"/>
</dbReference>
<dbReference type="Gene3D" id="3.80.30.20">
    <property type="entry name" value="tm_1862 like domain"/>
    <property type="match status" value="1"/>
</dbReference>
<dbReference type="GO" id="GO:0046872">
    <property type="term" value="F:metal ion binding"/>
    <property type="evidence" value="ECO:0007669"/>
    <property type="project" value="UniProtKB-KW"/>
</dbReference>
<accession>A0A5C1QG57</accession>
<evidence type="ECO:0000256" key="8">
    <source>
        <dbReference type="ARBA" id="ARBA00023014"/>
    </source>
</evidence>
<dbReference type="InterPro" id="IPR007197">
    <property type="entry name" value="rSAM"/>
</dbReference>
<evidence type="ECO:0000259" key="10">
    <source>
        <dbReference type="PROSITE" id="PS51918"/>
    </source>
</evidence>
<proteinExistence type="predicted"/>
<dbReference type="PROSITE" id="PS01278">
    <property type="entry name" value="MTTASE_RADICAL"/>
    <property type="match status" value="1"/>
</dbReference>
<keyword evidence="5" id="KW-0949">S-adenosyl-L-methionine</keyword>
<dbReference type="PROSITE" id="PS51918">
    <property type="entry name" value="RADICAL_SAM"/>
    <property type="match status" value="1"/>
</dbReference>
<keyword evidence="6" id="KW-0479">Metal-binding</keyword>
<name>A0A5C1QG57_9SPIO</name>
<keyword evidence="7" id="KW-0408">Iron</keyword>
<evidence type="ECO:0000256" key="2">
    <source>
        <dbReference type="ARBA" id="ARBA00022485"/>
    </source>
</evidence>
<dbReference type="Pfam" id="PF04055">
    <property type="entry name" value="Radical_SAM"/>
    <property type="match status" value="1"/>
</dbReference>
<dbReference type="SFLD" id="SFLDS00029">
    <property type="entry name" value="Radical_SAM"/>
    <property type="match status" value="1"/>
</dbReference>
<dbReference type="PROSITE" id="PS51449">
    <property type="entry name" value="MTTASE_N"/>
    <property type="match status" value="1"/>
</dbReference>
<comment type="cofactor">
    <cofactor evidence="1">
        <name>[4Fe-4S] cluster</name>
        <dbReference type="ChEBI" id="CHEBI:49883"/>
    </cofactor>
</comment>
<dbReference type="GO" id="GO:0035598">
    <property type="term" value="F:tRNA (N(6)-L-threonylcarbamoyladenosine(37)-C(2))-methylthiotransferase activity"/>
    <property type="evidence" value="ECO:0007669"/>
    <property type="project" value="TreeGrafter"/>
</dbReference>
<keyword evidence="4 11" id="KW-0808">Transferase</keyword>
<dbReference type="InterPro" id="IPR023404">
    <property type="entry name" value="rSAM_horseshoe"/>
</dbReference>
<dbReference type="GO" id="GO:0051539">
    <property type="term" value="F:4 iron, 4 sulfur cluster binding"/>
    <property type="evidence" value="ECO:0007669"/>
    <property type="project" value="UniProtKB-KW"/>
</dbReference>
<dbReference type="InterPro" id="IPR020612">
    <property type="entry name" value="Methylthiotransferase_CS"/>
</dbReference>
<reference evidence="11 12" key="2">
    <citation type="submission" date="2019-09" db="EMBL/GenBank/DDBJ databases">
        <title>Complete Genome Sequence and Methylome Analysis of free living Spirochaetas.</title>
        <authorList>
            <person name="Leshcheva N."/>
            <person name="Mikheeva N."/>
        </authorList>
    </citation>
    <scope>NUCLEOTIDE SEQUENCE [LARGE SCALE GENOMIC DNA]</scope>
    <source>
        <strain evidence="11 12">P</strain>
    </source>
</reference>
<keyword evidence="3" id="KW-0963">Cytoplasm</keyword>
<dbReference type="SFLD" id="SFLDG01082">
    <property type="entry name" value="B12-binding_domain_containing"/>
    <property type="match status" value="1"/>
</dbReference>
<dbReference type="Gene3D" id="3.40.50.12160">
    <property type="entry name" value="Methylthiotransferase, N-terminal domain"/>
    <property type="match status" value="1"/>
</dbReference>
<keyword evidence="12" id="KW-1185">Reference proteome</keyword>
<dbReference type="OrthoDB" id="9805215at2"/>
<keyword evidence="8" id="KW-0411">Iron-sulfur</keyword>
<dbReference type="KEGG" id="sper:EW093_02870"/>
<feature type="domain" description="Radical SAM core" evidence="10">
    <location>
        <begin position="121"/>
        <end position="349"/>
    </location>
</feature>
<dbReference type="AlphaFoldDB" id="A0A5C1QG57"/>
<dbReference type="InterPro" id="IPR013848">
    <property type="entry name" value="Methylthiotransferase_N"/>
</dbReference>
<dbReference type="NCBIfam" id="TIGR01579">
    <property type="entry name" value="MiaB-like-C"/>
    <property type="match status" value="1"/>
</dbReference>
<keyword evidence="2" id="KW-0004">4Fe-4S</keyword>
<organism evidence="11 12">
    <name type="scientific">Thiospirochaeta perfilievii</name>
    <dbReference type="NCBI Taxonomy" id="252967"/>
    <lineage>
        <taxon>Bacteria</taxon>
        <taxon>Pseudomonadati</taxon>
        <taxon>Spirochaetota</taxon>
        <taxon>Spirochaetia</taxon>
        <taxon>Spirochaetales</taxon>
        <taxon>Spirochaetaceae</taxon>
        <taxon>Thiospirochaeta</taxon>
    </lineage>
</organism>
<dbReference type="FunFam" id="3.80.30.20:FF:000001">
    <property type="entry name" value="tRNA-2-methylthio-N(6)-dimethylallyladenosine synthase 2"/>
    <property type="match status" value="1"/>
</dbReference>
<gene>
    <name evidence="11" type="primary">mtaB</name>
    <name evidence="11" type="ORF">EW093_02870</name>
</gene>
<dbReference type="InterPro" id="IPR006638">
    <property type="entry name" value="Elp3/MiaA/NifB-like_rSAM"/>
</dbReference>
<dbReference type="Proteomes" id="UP000323824">
    <property type="component" value="Chromosome"/>
</dbReference>
<sequence length="412" mass="47053">MNQYESDSLASDFIKAGYTVVPFDEKADVYIINTCTVTNKSDRKSRNSINKARKQDDAVVVVTGCYVDSTKQDLEANTGITFLIENKRKNQIFQMVDAYFNGELTHDNRKDDVFDFHTTDRGLRTRATIKIQDGCDSFCSYCIIPYVRGGGISRPNDDIISSIKNHLDEGFKEIVLTGINMSCYDYNGVNFIQLIKSILDIEGDWRLRISSLEPDMMGDEIVELFKHPRMTPHLHLCLQSGSEKILKDMKRTYTFSQYKSIIEKIRRVIPNFNVTTDLIVGFPTESEELFEKSLLACKEIGFGHIHTFKYSKREGTKAAEIKNQVEEKIKTKRSEIVRDVALELKKQYRESLIGLTQRVLVEKVKDGICSGFGENYVPVIFHGDSSMYNKFVNVKIIELEGDKEISLKGEAQ</sequence>
<dbReference type="SUPFAM" id="SSF102114">
    <property type="entry name" value="Radical SAM enzymes"/>
    <property type="match status" value="1"/>
</dbReference>
<dbReference type="InterPro" id="IPR006467">
    <property type="entry name" value="MiaB-like_bact"/>
</dbReference>
<feature type="domain" description="MTTase N-terminal" evidence="9">
    <location>
        <begin position="1"/>
        <end position="101"/>
    </location>
</feature>